<feature type="signal peptide" evidence="1">
    <location>
        <begin position="1"/>
        <end position="17"/>
    </location>
</feature>
<evidence type="ECO:0000256" key="1">
    <source>
        <dbReference type="SAM" id="SignalP"/>
    </source>
</evidence>
<dbReference type="GO" id="GO:0016034">
    <property type="term" value="F:maleylacetoacetate isomerase activity"/>
    <property type="evidence" value="ECO:0007669"/>
    <property type="project" value="TreeGrafter"/>
</dbReference>
<dbReference type="GO" id="GO:0006559">
    <property type="term" value="P:L-phenylalanine catabolic process"/>
    <property type="evidence" value="ECO:0007669"/>
    <property type="project" value="TreeGrafter"/>
</dbReference>
<protein>
    <recommendedName>
        <fullName evidence="4">GST N-terminal domain-containing protein</fullName>
    </recommendedName>
</protein>
<accession>A0A2P4SE66</accession>
<dbReference type="EMBL" id="PPHD01058582">
    <property type="protein sequence ID" value="POI22401.1"/>
    <property type="molecule type" value="Genomic_DNA"/>
</dbReference>
<dbReference type="AlphaFoldDB" id="A0A2P4SE66"/>
<dbReference type="SUPFAM" id="SSF52833">
    <property type="entry name" value="Thioredoxin-like"/>
    <property type="match status" value="1"/>
</dbReference>
<feature type="non-terminal residue" evidence="2">
    <location>
        <position position="79"/>
    </location>
</feature>
<organism evidence="2 3">
    <name type="scientific">Bambusicola thoracicus</name>
    <name type="common">Chinese bamboo-partridge</name>
    <name type="synonym">Perdix thoracica</name>
    <dbReference type="NCBI Taxonomy" id="9083"/>
    <lineage>
        <taxon>Eukaryota</taxon>
        <taxon>Metazoa</taxon>
        <taxon>Chordata</taxon>
        <taxon>Craniata</taxon>
        <taxon>Vertebrata</taxon>
        <taxon>Euteleostomi</taxon>
        <taxon>Archelosauria</taxon>
        <taxon>Archosauria</taxon>
        <taxon>Dinosauria</taxon>
        <taxon>Saurischia</taxon>
        <taxon>Theropoda</taxon>
        <taxon>Coelurosauria</taxon>
        <taxon>Aves</taxon>
        <taxon>Neognathae</taxon>
        <taxon>Galloanserae</taxon>
        <taxon>Galliformes</taxon>
        <taxon>Phasianidae</taxon>
        <taxon>Perdicinae</taxon>
        <taxon>Bambusicola</taxon>
    </lineage>
</organism>
<reference evidence="2 3" key="1">
    <citation type="submission" date="2018-01" db="EMBL/GenBank/DDBJ databases">
        <title>Comparison of the Chinese Bamboo Partridge and Red Junglefowl genome sequences highlights the importance of demography in genome evolution.</title>
        <authorList>
            <person name="Tiley G.P."/>
            <person name="Kimball R.T."/>
            <person name="Braun E.L."/>
            <person name="Burleigh J.G."/>
        </authorList>
    </citation>
    <scope>NUCLEOTIDE SEQUENCE [LARGE SCALE GENOMIC DNA]</scope>
    <source>
        <strain evidence="2">RTK389</strain>
        <tissue evidence="2">Blood</tissue>
    </source>
</reference>
<dbReference type="PANTHER" id="PTHR42673:SF4">
    <property type="entry name" value="MALEYLACETOACETATE ISOMERASE"/>
    <property type="match status" value="1"/>
</dbReference>
<proteinExistence type="predicted"/>
<dbReference type="PANTHER" id="PTHR42673">
    <property type="entry name" value="MALEYLACETOACETATE ISOMERASE"/>
    <property type="match status" value="1"/>
</dbReference>
<dbReference type="Gene3D" id="1.20.1050.10">
    <property type="match status" value="1"/>
</dbReference>
<keyword evidence="1" id="KW-0732">Signal</keyword>
<dbReference type="Gene3D" id="3.40.30.10">
    <property type="entry name" value="Glutaredoxin"/>
    <property type="match status" value="1"/>
</dbReference>
<sequence>MSSAAAKLCTLFSLALALKGIAYDQVPVNLVKDGGQQLAIIHYLEDTRPNPRLLPQDPKKRAQVRMISDHIASGIQPLQ</sequence>
<evidence type="ECO:0000313" key="3">
    <source>
        <dbReference type="Proteomes" id="UP000237246"/>
    </source>
</evidence>
<dbReference type="OrthoDB" id="202840at2759"/>
<evidence type="ECO:0000313" key="2">
    <source>
        <dbReference type="EMBL" id="POI22401.1"/>
    </source>
</evidence>
<dbReference type="InterPro" id="IPR036249">
    <property type="entry name" value="Thioredoxin-like_sf"/>
</dbReference>
<gene>
    <name evidence="2" type="ORF">CIB84_013851</name>
</gene>
<name>A0A2P4SE66_BAMTH</name>
<keyword evidence="3" id="KW-1185">Reference proteome</keyword>
<dbReference type="Proteomes" id="UP000237246">
    <property type="component" value="Unassembled WGS sequence"/>
</dbReference>
<dbReference type="GO" id="GO:0006749">
    <property type="term" value="P:glutathione metabolic process"/>
    <property type="evidence" value="ECO:0007669"/>
    <property type="project" value="TreeGrafter"/>
</dbReference>
<dbReference type="GO" id="GO:0005739">
    <property type="term" value="C:mitochondrion"/>
    <property type="evidence" value="ECO:0007669"/>
    <property type="project" value="TreeGrafter"/>
</dbReference>
<comment type="caution">
    <text evidence="2">The sequence shown here is derived from an EMBL/GenBank/DDBJ whole genome shotgun (WGS) entry which is preliminary data.</text>
</comment>
<feature type="chain" id="PRO_5015133511" description="GST N-terminal domain-containing protein" evidence="1">
    <location>
        <begin position="18"/>
        <end position="79"/>
    </location>
</feature>
<dbReference type="GO" id="GO:0004364">
    <property type="term" value="F:glutathione transferase activity"/>
    <property type="evidence" value="ECO:0007669"/>
    <property type="project" value="TreeGrafter"/>
</dbReference>
<evidence type="ECO:0008006" key="4">
    <source>
        <dbReference type="Google" id="ProtNLM"/>
    </source>
</evidence>